<dbReference type="PANTHER" id="PTHR21087:SF16">
    <property type="entry name" value="SHIKIMATE KINASE 1, CHLOROPLASTIC"/>
    <property type="match status" value="1"/>
</dbReference>
<dbReference type="EMBL" id="JACGBB010000010">
    <property type="protein sequence ID" value="MBZ7987552.1"/>
    <property type="molecule type" value="Genomic_DNA"/>
</dbReference>
<comment type="caution">
    <text evidence="7">Lacks conserved residue(s) required for the propagation of feature annotation.</text>
</comment>
<keyword evidence="7" id="KW-0460">Magnesium</keyword>
<dbReference type="HAMAP" id="MF_00109">
    <property type="entry name" value="Shikimate_kinase"/>
    <property type="match status" value="1"/>
</dbReference>
<evidence type="ECO:0000256" key="4">
    <source>
        <dbReference type="ARBA" id="ARBA00022777"/>
    </source>
</evidence>
<dbReference type="PANTHER" id="PTHR21087">
    <property type="entry name" value="SHIKIMATE KINASE"/>
    <property type="match status" value="1"/>
</dbReference>
<dbReference type="PRINTS" id="PR01100">
    <property type="entry name" value="SHIKIMTKNASE"/>
</dbReference>
<evidence type="ECO:0000256" key="2">
    <source>
        <dbReference type="ARBA" id="ARBA00022679"/>
    </source>
</evidence>
<feature type="binding site" evidence="7">
    <location>
        <position position="114"/>
    </location>
    <ligand>
        <name>ATP</name>
        <dbReference type="ChEBI" id="CHEBI:30616"/>
    </ligand>
</feature>
<comment type="catalytic activity">
    <reaction evidence="7">
        <text>shikimate + ATP = 3-phosphoshikimate + ADP + H(+)</text>
        <dbReference type="Rhea" id="RHEA:13121"/>
        <dbReference type="ChEBI" id="CHEBI:15378"/>
        <dbReference type="ChEBI" id="CHEBI:30616"/>
        <dbReference type="ChEBI" id="CHEBI:36208"/>
        <dbReference type="ChEBI" id="CHEBI:145989"/>
        <dbReference type="ChEBI" id="CHEBI:456216"/>
        <dbReference type="EC" id="2.7.1.71"/>
    </reaction>
</comment>
<comment type="subunit">
    <text evidence="7">Monomer.</text>
</comment>
<evidence type="ECO:0000313" key="9">
    <source>
        <dbReference type="Proteomes" id="UP000786183"/>
    </source>
</evidence>
<feature type="binding site" evidence="7">
    <location>
        <position position="16"/>
    </location>
    <ligand>
        <name>Mg(2+)</name>
        <dbReference type="ChEBI" id="CHEBI:18420"/>
    </ligand>
</feature>
<keyword evidence="3 7" id="KW-0547">Nucleotide-binding</keyword>
<dbReference type="InterPro" id="IPR000623">
    <property type="entry name" value="Shikimate_kinase/TSH1"/>
</dbReference>
<keyword evidence="6 7" id="KW-0057">Aromatic amino acid biosynthesis</keyword>
<evidence type="ECO:0000256" key="6">
    <source>
        <dbReference type="ARBA" id="ARBA00023141"/>
    </source>
</evidence>
<reference evidence="8 9" key="1">
    <citation type="submission" date="2020-07" db="EMBL/GenBank/DDBJ databases">
        <title>Transfer of Campylobacter canadensis to the novel genus Avispirillum gen. nov., that also includes two novel species recovered from migratory waterfowl: Avispirillum anseris sp. nov. and Avispirillum brantae sp. nov.</title>
        <authorList>
            <person name="Miller W.G."/>
            <person name="Chapman M.H."/>
            <person name="Yee E."/>
            <person name="Inglis G.D."/>
        </authorList>
    </citation>
    <scope>NUCLEOTIDE SEQUENCE [LARGE SCALE GENOMIC DNA]</scope>
    <source>
        <strain evidence="8 9">L283</strain>
    </source>
</reference>
<keyword evidence="9" id="KW-1185">Reference proteome</keyword>
<keyword evidence="7" id="KW-0963">Cytoplasm</keyword>
<evidence type="ECO:0000313" key="8">
    <source>
        <dbReference type="EMBL" id="MBZ7987552.1"/>
    </source>
</evidence>
<keyword evidence="5 7" id="KW-0067">ATP-binding</keyword>
<dbReference type="Proteomes" id="UP000786183">
    <property type="component" value="Unassembled WGS sequence"/>
</dbReference>
<keyword evidence="7" id="KW-0479">Metal-binding</keyword>
<dbReference type="InterPro" id="IPR027417">
    <property type="entry name" value="P-loop_NTPase"/>
</dbReference>
<dbReference type="SUPFAM" id="SSF52540">
    <property type="entry name" value="P-loop containing nucleoside triphosphate hydrolases"/>
    <property type="match status" value="1"/>
</dbReference>
<dbReference type="Pfam" id="PF01202">
    <property type="entry name" value="SKI"/>
    <property type="match status" value="1"/>
</dbReference>
<feature type="binding site" evidence="7">
    <location>
        <begin position="12"/>
        <end position="17"/>
    </location>
    <ligand>
        <name>ATP</name>
        <dbReference type="ChEBI" id="CHEBI:30616"/>
    </ligand>
</feature>
<feature type="binding site" evidence="7">
    <location>
        <position position="128"/>
    </location>
    <ligand>
        <name>substrate</name>
    </ligand>
</feature>
<comment type="pathway">
    <text evidence="7">Metabolic intermediate biosynthesis; chorismate biosynthesis; chorismate from D-erythrose 4-phosphate and phosphoenolpyruvate: step 5/7.</text>
</comment>
<dbReference type="InterPro" id="IPR031322">
    <property type="entry name" value="Shikimate/glucono_kinase"/>
</dbReference>
<sequence length="175" mass="20420">MNKNIVLIGFMGCGKSTIARKLAKIFKRQLVDTDILIEERMQMSIKDIFATYGEEYFRKLECELKDELSLKNNLIISCGGGFANLENIKTMGFVVYIYLPFFIIKKRVKNNGKRPLFDDKAKKLYNKRLALYEKNADIKIDNSKLKFKEFAKICEFFLNLNLHNTKISIDLLKNK</sequence>
<keyword evidence="1 7" id="KW-0028">Amino-acid biosynthesis</keyword>
<dbReference type="EC" id="2.7.1.71" evidence="7"/>
<evidence type="ECO:0000256" key="3">
    <source>
        <dbReference type="ARBA" id="ARBA00022741"/>
    </source>
</evidence>
<gene>
    <name evidence="7" type="primary">aroK</name>
    <name evidence="8" type="ORF">AVCANL283_05500</name>
</gene>
<organism evidence="8 9">
    <name type="scientific">Campylobacter canadensis</name>
    <dbReference type="NCBI Taxonomy" id="449520"/>
    <lineage>
        <taxon>Bacteria</taxon>
        <taxon>Pseudomonadati</taxon>
        <taxon>Campylobacterota</taxon>
        <taxon>Epsilonproteobacteria</taxon>
        <taxon>Campylobacterales</taxon>
        <taxon>Campylobacteraceae</taxon>
        <taxon>Campylobacter</taxon>
    </lineage>
</organism>
<comment type="similarity">
    <text evidence="7">Belongs to the shikimate kinase family.</text>
</comment>
<comment type="subcellular location">
    <subcellularLocation>
        <location evidence="7">Cytoplasm</location>
    </subcellularLocation>
</comment>
<evidence type="ECO:0000256" key="7">
    <source>
        <dbReference type="HAMAP-Rule" id="MF_00109"/>
    </source>
</evidence>
<comment type="cofactor">
    <cofactor evidence="7">
        <name>Mg(2+)</name>
        <dbReference type="ChEBI" id="CHEBI:18420"/>
    </cofactor>
    <text evidence="7">Binds 1 Mg(2+) ion per subunit.</text>
</comment>
<dbReference type="RefSeq" id="WP_172231223.1">
    <property type="nucleotide sequence ID" value="NZ_CP035946.1"/>
</dbReference>
<feature type="binding site" evidence="7">
    <location>
        <position position="34"/>
    </location>
    <ligand>
        <name>substrate</name>
    </ligand>
</feature>
<protein>
    <recommendedName>
        <fullName evidence="7">Shikimate kinase</fullName>
        <shortName evidence="7">SK</shortName>
        <ecNumber evidence="7">2.7.1.71</ecNumber>
    </recommendedName>
</protein>
<dbReference type="GO" id="GO:0016301">
    <property type="term" value="F:kinase activity"/>
    <property type="evidence" value="ECO:0007669"/>
    <property type="project" value="UniProtKB-KW"/>
</dbReference>
<keyword evidence="2 7" id="KW-0808">Transferase</keyword>
<feature type="binding site" evidence="7">
    <location>
        <position position="58"/>
    </location>
    <ligand>
        <name>substrate</name>
    </ligand>
</feature>
<feature type="binding site" evidence="7">
    <location>
        <position position="80"/>
    </location>
    <ligand>
        <name>substrate</name>
    </ligand>
</feature>
<evidence type="ECO:0000256" key="1">
    <source>
        <dbReference type="ARBA" id="ARBA00022605"/>
    </source>
</evidence>
<proteinExistence type="inferred from homology"/>
<comment type="caution">
    <text evidence="8">The sequence shown here is derived from an EMBL/GenBank/DDBJ whole genome shotgun (WGS) entry which is preliminary data.</text>
</comment>
<dbReference type="CDD" id="cd00464">
    <property type="entry name" value="SK"/>
    <property type="match status" value="1"/>
</dbReference>
<dbReference type="Gene3D" id="3.40.50.300">
    <property type="entry name" value="P-loop containing nucleotide triphosphate hydrolases"/>
    <property type="match status" value="1"/>
</dbReference>
<keyword evidence="4 7" id="KW-0418">Kinase</keyword>
<accession>A0ABS7WTE0</accession>
<comment type="function">
    <text evidence="7">Catalyzes the specific phosphorylation of the 3-hydroxyl group of shikimic acid using ATP as a cosubstrate.</text>
</comment>
<name>A0ABS7WTE0_9BACT</name>
<evidence type="ECO:0000256" key="5">
    <source>
        <dbReference type="ARBA" id="ARBA00022840"/>
    </source>
</evidence>